<evidence type="ECO:0000256" key="6">
    <source>
        <dbReference type="ARBA" id="ARBA00022552"/>
    </source>
</evidence>
<evidence type="ECO:0000256" key="3">
    <source>
        <dbReference type="ARBA" id="ARBA00012328"/>
    </source>
</evidence>
<dbReference type="InterPro" id="IPR015947">
    <property type="entry name" value="PUA-like_sf"/>
</dbReference>
<evidence type="ECO:0000259" key="14">
    <source>
        <dbReference type="Pfam" id="PF20260"/>
    </source>
</evidence>
<evidence type="ECO:0000256" key="12">
    <source>
        <dbReference type="PIRNR" id="PIRNR015601"/>
    </source>
</evidence>
<keyword evidence="8 12" id="KW-0808">Transferase</keyword>
<comment type="catalytic activity">
    <reaction evidence="11 12">
        <text>uridine(1498) in 16S rRNA + S-adenosyl-L-methionine = N(3)-methyluridine(1498) in 16S rRNA + S-adenosyl-L-homocysteine + H(+)</text>
        <dbReference type="Rhea" id="RHEA:42920"/>
        <dbReference type="Rhea" id="RHEA-COMP:10283"/>
        <dbReference type="Rhea" id="RHEA-COMP:10284"/>
        <dbReference type="ChEBI" id="CHEBI:15378"/>
        <dbReference type="ChEBI" id="CHEBI:57856"/>
        <dbReference type="ChEBI" id="CHEBI:59789"/>
        <dbReference type="ChEBI" id="CHEBI:65315"/>
        <dbReference type="ChEBI" id="CHEBI:74502"/>
        <dbReference type="EC" id="2.1.1.193"/>
    </reaction>
</comment>
<dbReference type="InterPro" id="IPR006700">
    <property type="entry name" value="RsmE"/>
</dbReference>
<evidence type="ECO:0000256" key="7">
    <source>
        <dbReference type="ARBA" id="ARBA00022603"/>
    </source>
</evidence>
<dbReference type="PANTHER" id="PTHR30027:SF3">
    <property type="entry name" value="16S RRNA (URACIL(1498)-N(3))-METHYLTRANSFERASE"/>
    <property type="match status" value="1"/>
</dbReference>
<gene>
    <name evidence="15" type="ORF">HMPREF9306_01486</name>
</gene>
<feature type="domain" description="Ribosomal RNA small subunit methyltransferase E PUA-like" evidence="14">
    <location>
        <begin position="23"/>
        <end position="61"/>
    </location>
</feature>
<protein>
    <recommendedName>
        <fullName evidence="4 12">Ribosomal RNA small subunit methyltransferase E</fullName>
        <ecNumber evidence="3 12">2.1.1.193</ecNumber>
    </recommendedName>
</protein>
<evidence type="ECO:0000313" key="16">
    <source>
        <dbReference type="Proteomes" id="UP000014417"/>
    </source>
</evidence>
<dbReference type="EMBL" id="AGZR01000009">
    <property type="protein sequence ID" value="EPD31929.1"/>
    <property type="molecule type" value="Genomic_DNA"/>
</dbReference>
<comment type="caution">
    <text evidence="15">The sequence shown here is derived from an EMBL/GenBank/DDBJ whole genome shotgun (WGS) entry which is preliminary data.</text>
</comment>
<reference evidence="15 16" key="1">
    <citation type="submission" date="2013-04" db="EMBL/GenBank/DDBJ databases">
        <title>The Genome Sequence of Propionimicrobium lymphophilum ACS-093-V-SCH5.</title>
        <authorList>
            <consortium name="The Broad Institute Genomics Platform"/>
            <person name="Earl A."/>
            <person name="Ward D."/>
            <person name="Feldgarden M."/>
            <person name="Gevers D."/>
            <person name="Saerens B."/>
            <person name="Vaneechoutte M."/>
            <person name="Walker B."/>
            <person name="Young S."/>
            <person name="Zeng Q."/>
            <person name="Gargeya S."/>
            <person name="Fitzgerald M."/>
            <person name="Haas B."/>
            <person name="Abouelleil A."/>
            <person name="Allen A.W."/>
            <person name="Alvarado L."/>
            <person name="Arachchi H.M."/>
            <person name="Berlin A.M."/>
            <person name="Chapman S.B."/>
            <person name="Gainer-Dewar J."/>
            <person name="Goldberg J."/>
            <person name="Griggs A."/>
            <person name="Gujja S."/>
            <person name="Hansen M."/>
            <person name="Howarth C."/>
            <person name="Imamovic A."/>
            <person name="Ireland A."/>
            <person name="Larimer J."/>
            <person name="McCowan C."/>
            <person name="Murphy C."/>
            <person name="Pearson M."/>
            <person name="Poon T.W."/>
            <person name="Priest M."/>
            <person name="Roberts A."/>
            <person name="Saif S."/>
            <person name="Shea T."/>
            <person name="Sisk P."/>
            <person name="Sykes S."/>
            <person name="Wortman J."/>
            <person name="Nusbaum C."/>
            <person name="Birren B."/>
        </authorList>
    </citation>
    <scope>NUCLEOTIDE SEQUENCE [LARGE SCALE GENOMIC DNA]</scope>
    <source>
        <strain evidence="15 16">ACS-093-V-SCH5</strain>
    </source>
</reference>
<dbReference type="PATRIC" id="fig|883161.3.peg.1474"/>
<dbReference type="RefSeq" id="WP_016456311.1">
    <property type="nucleotide sequence ID" value="NZ_KE150269.1"/>
</dbReference>
<evidence type="ECO:0000256" key="4">
    <source>
        <dbReference type="ARBA" id="ARBA00013673"/>
    </source>
</evidence>
<dbReference type="HOGENOM" id="CLU_067442_2_0_11"/>
<dbReference type="Gene3D" id="2.40.240.20">
    <property type="entry name" value="Hypothetical PUA domain-like, domain 1"/>
    <property type="match status" value="1"/>
</dbReference>
<dbReference type="CDD" id="cd18084">
    <property type="entry name" value="RsmE-like"/>
    <property type="match status" value="1"/>
</dbReference>
<dbReference type="EC" id="2.1.1.193" evidence="3 12"/>
<dbReference type="NCBIfam" id="TIGR00046">
    <property type="entry name" value="RsmE family RNA methyltransferase"/>
    <property type="match status" value="1"/>
</dbReference>
<comment type="subcellular location">
    <subcellularLocation>
        <location evidence="1 12">Cytoplasm</location>
    </subcellularLocation>
</comment>
<comment type="function">
    <text evidence="10 12">Specifically methylates the N3 position of the uracil ring of uridine 1498 (m3U1498) in 16S rRNA. Acts on the fully assembled 30S ribosomal subunit.</text>
</comment>
<dbReference type="NCBIfam" id="NF008693">
    <property type="entry name" value="PRK11713.2-3"/>
    <property type="match status" value="1"/>
</dbReference>
<accession>S2WW36</accession>
<comment type="similarity">
    <text evidence="2 12">Belongs to the RNA methyltransferase RsmE family.</text>
</comment>
<dbReference type="GO" id="GO:0070042">
    <property type="term" value="F:rRNA (uridine-N3-)-methyltransferase activity"/>
    <property type="evidence" value="ECO:0007669"/>
    <property type="project" value="TreeGrafter"/>
</dbReference>
<dbReference type="OrthoDB" id="9808126at2"/>
<dbReference type="InterPro" id="IPR046886">
    <property type="entry name" value="RsmE_MTase_dom"/>
</dbReference>
<dbReference type="GO" id="GO:0005737">
    <property type="term" value="C:cytoplasm"/>
    <property type="evidence" value="ECO:0007669"/>
    <property type="project" value="UniProtKB-SubCell"/>
</dbReference>
<evidence type="ECO:0000256" key="1">
    <source>
        <dbReference type="ARBA" id="ARBA00004496"/>
    </source>
</evidence>
<dbReference type="SUPFAM" id="SSF75217">
    <property type="entry name" value="alpha/beta knot"/>
    <property type="match status" value="1"/>
</dbReference>
<dbReference type="PIRSF" id="PIRSF015601">
    <property type="entry name" value="MTase_slr0722"/>
    <property type="match status" value="1"/>
</dbReference>
<dbReference type="InterPro" id="IPR046887">
    <property type="entry name" value="RsmE_PUA-like"/>
</dbReference>
<dbReference type="Pfam" id="PF04452">
    <property type="entry name" value="Methyltrans_RNA"/>
    <property type="match status" value="1"/>
</dbReference>
<dbReference type="Pfam" id="PF20260">
    <property type="entry name" value="PUA_4"/>
    <property type="match status" value="1"/>
</dbReference>
<evidence type="ECO:0000256" key="8">
    <source>
        <dbReference type="ARBA" id="ARBA00022679"/>
    </source>
</evidence>
<proteinExistence type="inferred from homology"/>
<evidence type="ECO:0000259" key="13">
    <source>
        <dbReference type="Pfam" id="PF04452"/>
    </source>
</evidence>
<keyword evidence="5 12" id="KW-0963">Cytoplasm</keyword>
<keyword evidence="16" id="KW-1185">Reference proteome</keyword>
<organism evidence="15 16">
    <name type="scientific">Propionimicrobium lymphophilum ACS-093-V-SCH5</name>
    <dbReference type="NCBI Taxonomy" id="883161"/>
    <lineage>
        <taxon>Bacteria</taxon>
        <taxon>Bacillati</taxon>
        <taxon>Actinomycetota</taxon>
        <taxon>Actinomycetes</taxon>
        <taxon>Propionibacteriales</taxon>
        <taxon>Propionibacteriaceae</taxon>
        <taxon>Propionimicrobium</taxon>
    </lineage>
</organism>
<dbReference type="AlphaFoldDB" id="S2WW36"/>
<keyword evidence="6 12" id="KW-0698">rRNA processing</keyword>
<evidence type="ECO:0000313" key="15">
    <source>
        <dbReference type="EMBL" id="EPD31929.1"/>
    </source>
</evidence>
<dbReference type="InterPro" id="IPR029026">
    <property type="entry name" value="tRNA_m1G_MTases_N"/>
</dbReference>
<dbReference type="Proteomes" id="UP000014417">
    <property type="component" value="Unassembled WGS sequence"/>
</dbReference>
<dbReference type="Gene3D" id="3.40.1280.10">
    <property type="match status" value="1"/>
</dbReference>
<keyword evidence="9 12" id="KW-0949">S-adenosyl-L-methionine</keyword>
<feature type="domain" description="Ribosomal RNA small subunit methyltransferase E methyltransferase" evidence="13">
    <location>
        <begin position="75"/>
        <end position="236"/>
    </location>
</feature>
<evidence type="ECO:0000256" key="5">
    <source>
        <dbReference type="ARBA" id="ARBA00022490"/>
    </source>
</evidence>
<evidence type="ECO:0000256" key="11">
    <source>
        <dbReference type="ARBA" id="ARBA00047944"/>
    </source>
</evidence>
<evidence type="ECO:0000256" key="2">
    <source>
        <dbReference type="ARBA" id="ARBA00005528"/>
    </source>
</evidence>
<dbReference type="GO" id="GO:0070475">
    <property type="term" value="P:rRNA base methylation"/>
    <property type="evidence" value="ECO:0007669"/>
    <property type="project" value="TreeGrafter"/>
</dbReference>
<evidence type="ECO:0000256" key="9">
    <source>
        <dbReference type="ARBA" id="ARBA00022691"/>
    </source>
</evidence>
<keyword evidence="7 12" id="KW-0489">Methyltransferase</keyword>
<dbReference type="InterPro" id="IPR029028">
    <property type="entry name" value="Alpha/beta_knot_MTases"/>
</dbReference>
<name>S2WW36_9ACTN</name>
<dbReference type="STRING" id="883161.HMPREF9306_01486"/>
<evidence type="ECO:0000256" key="10">
    <source>
        <dbReference type="ARBA" id="ARBA00025699"/>
    </source>
</evidence>
<sequence>MTEPLFIAEVADKCVGDVVNVAGSEGRHAVSVKRLRVGESVLLADGLGHGIRGEVIETGKNVFSVRVGNVLQAPQRPIRWTAVQGLAKGPRSDIAIEALTELGVDEIIAWQAFRSVVRWEKKADKGIAKWQSTVREASKQSRRLVIPEISYADAAQIAKRISEADCALILHEDSKTGLSEIELPKSGEILFVIGPEGGISPEEVEQFESAGGKLVGLGEQVLRTSTAGLVALSQLQILSQLGAA</sequence>
<dbReference type="SUPFAM" id="SSF88697">
    <property type="entry name" value="PUA domain-like"/>
    <property type="match status" value="1"/>
</dbReference>
<dbReference type="PANTHER" id="PTHR30027">
    <property type="entry name" value="RIBOSOMAL RNA SMALL SUBUNIT METHYLTRANSFERASE E"/>
    <property type="match status" value="1"/>
</dbReference>